<proteinExistence type="predicted"/>
<evidence type="ECO:0000259" key="2">
    <source>
        <dbReference type="Pfam" id="PF04784"/>
    </source>
</evidence>
<keyword evidence="1" id="KW-0472">Membrane</keyword>
<dbReference type="KEGG" id="mpp:MICPUCDRAFT_18278"/>
<dbReference type="STRING" id="564608.C1MWF8"/>
<dbReference type="OMA" id="CDPRIHF"/>
<evidence type="ECO:0000313" key="3">
    <source>
        <dbReference type="EMBL" id="EEH55868.1"/>
    </source>
</evidence>
<dbReference type="Proteomes" id="UP000001876">
    <property type="component" value="Unassembled WGS sequence"/>
</dbReference>
<dbReference type="Pfam" id="PF04784">
    <property type="entry name" value="DUF547"/>
    <property type="match status" value="1"/>
</dbReference>
<accession>C1MWF8</accession>
<dbReference type="RefSeq" id="XP_003059916.1">
    <property type="nucleotide sequence ID" value="XM_003059870.1"/>
</dbReference>
<evidence type="ECO:0000256" key="1">
    <source>
        <dbReference type="SAM" id="Phobius"/>
    </source>
</evidence>
<reference evidence="3 4" key="1">
    <citation type="journal article" date="2009" name="Science">
        <title>Green evolution and dynamic adaptations revealed by genomes of the marine picoeukaryotes Micromonas.</title>
        <authorList>
            <person name="Worden A.Z."/>
            <person name="Lee J.H."/>
            <person name="Mock T."/>
            <person name="Rouze P."/>
            <person name="Simmons M.P."/>
            <person name="Aerts A.L."/>
            <person name="Allen A.E."/>
            <person name="Cuvelier M.L."/>
            <person name="Derelle E."/>
            <person name="Everett M.V."/>
            <person name="Foulon E."/>
            <person name="Grimwood J."/>
            <person name="Gundlach H."/>
            <person name="Henrissat B."/>
            <person name="Napoli C."/>
            <person name="McDonald S.M."/>
            <person name="Parker M.S."/>
            <person name="Rombauts S."/>
            <person name="Salamov A."/>
            <person name="Von Dassow P."/>
            <person name="Badger J.H."/>
            <person name="Coutinho P.M."/>
            <person name="Demir E."/>
            <person name="Dubchak I."/>
            <person name="Gentemann C."/>
            <person name="Eikrem W."/>
            <person name="Gready J.E."/>
            <person name="John U."/>
            <person name="Lanier W."/>
            <person name="Lindquist E.A."/>
            <person name="Lucas S."/>
            <person name="Mayer K.F."/>
            <person name="Moreau H."/>
            <person name="Not F."/>
            <person name="Otillar R."/>
            <person name="Panaud O."/>
            <person name="Pangilinan J."/>
            <person name="Paulsen I."/>
            <person name="Piegu B."/>
            <person name="Poliakov A."/>
            <person name="Robbens S."/>
            <person name="Schmutz J."/>
            <person name="Toulza E."/>
            <person name="Wyss T."/>
            <person name="Zelensky A."/>
            <person name="Zhou K."/>
            <person name="Armbrust E.V."/>
            <person name="Bhattacharya D."/>
            <person name="Goodenough U.W."/>
            <person name="Van de Peer Y."/>
            <person name="Grigoriev I.V."/>
        </authorList>
    </citation>
    <scope>NUCLEOTIDE SEQUENCE [LARGE SCALE GENOMIC DNA]</scope>
    <source>
        <strain evidence="3 4">CCMP1545</strain>
    </source>
</reference>
<evidence type="ECO:0000313" key="4">
    <source>
        <dbReference type="Proteomes" id="UP000001876"/>
    </source>
</evidence>
<protein>
    <submittedName>
        <fullName evidence="3">Predicted protein</fullName>
    </submittedName>
</protein>
<dbReference type="OrthoDB" id="418495at2759"/>
<sequence length="222" mass="24861">MTDEDEKLAFLVNVYNLMIVFAFARFGVPRSNAARYSFFDDVKVNIGGHAYSFNDIEQGLIRGNRRPPYHLRRTLRGGDVRRAFALARVDPRAHFALNCGASSCPPVKMYTPEGLDEELTLASKAFCEDSVTFDADANALTVSAILKWYRSDFGADDAAVARRVLTWLQGDTKTALENALRRENSSIKLRYAPYDWTVNATATSRSYEGVKTKVDVSRITGR</sequence>
<name>C1MWF8_MICPC</name>
<dbReference type="PANTHER" id="PTHR46361">
    <property type="entry name" value="ELECTRON CARRIER/ PROTEIN DISULFIDE OXIDOREDUCTASE"/>
    <property type="match status" value="1"/>
</dbReference>
<dbReference type="eggNOG" id="ENOG502QS72">
    <property type="taxonomic scope" value="Eukaryota"/>
</dbReference>
<dbReference type="PANTHER" id="PTHR46361:SF3">
    <property type="entry name" value="ELECTRON CARRIER_ PROTEIN DISULFIDE OXIDOREDUCTASE"/>
    <property type="match status" value="1"/>
</dbReference>
<dbReference type="GeneID" id="9685647"/>
<keyword evidence="1" id="KW-0812">Transmembrane</keyword>
<feature type="transmembrane region" description="Helical" evidence="1">
    <location>
        <begin position="12"/>
        <end position="28"/>
    </location>
</feature>
<feature type="domain" description="DUF547" evidence="2">
    <location>
        <begin position="3"/>
        <end position="126"/>
    </location>
</feature>
<dbReference type="EMBL" id="GG663741">
    <property type="protein sequence ID" value="EEH55868.1"/>
    <property type="molecule type" value="Genomic_DNA"/>
</dbReference>
<dbReference type="InterPro" id="IPR006869">
    <property type="entry name" value="DUF547"/>
</dbReference>
<keyword evidence="1" id="KW-1133">Transmembrane helix</keyword>
<organism evidence="4">
    <name type="scientific">Micromonas pusilla (strain CCMP1545)</name>
    <name type="common">Picoplanktonic green alga</name>
    <dbReference type="NCBI Taxonomy" id="564608"/>
    <lineage>
        <taxon>Eukaryota</taxon>
        <taxon>Viridiplantae</taxon>
        <taxon>Chlorophyta</taxon>
        <taxon>Mamiellophyceae</taxon>
        <taxon>Mamiellales</taxon>
        <taxon>Mamiellaceae</taxon>
        <taxon>Micromonas</taxon>
    </lineage>
</organism>
<dbReference type="AlphaFoldDB" id="C1MWF8"/>
<gene>
    <name evidence="3" type="ORF">MICPUCDRAFT_18278</name>
</gene>
<keyword evidence="4" id="KW-1185">Reference proteome</keyword>